<dbReference type="Pfam" id="PF25099">
    <property type="entry name" value="GOLD_PATL1_C"/>
    <property type="match status" value="1"/>
</dbReference>
<evidence type="ECO:0000256" key="3">
    <source>
        <dbReference type="ARBA" id="ARBA00007155"/>
    </source>
</evidence>
<dbReference type="PANTHER" id="PTHR45932:SF27">
    <property type="entry name" value="PATELLIN-2"/>
    <property type="match status" value="1"/>
</dbReference>
<dbReference type="SMART" id="SM00516">
    <property type="entry name" value="SEC14"/>
    <property type="match status" value="1"/>
</dbReference>
<dbReference type="SUPFAM" id="SSF101576">
    <property type="entry name" value="Supernatant protein factor (SPF), C-terminal domain"/>
    <property type="match status" value="1"/>
</dbReference>
<dbReference type="InterPro" id="IPR036273">
    <property type="entry name" value="CRAL/TRIO_N_dom_sf"/>
</dbReference>
<evidence type="ECO:0000256" key="1">
    <source>
        <dbReference type="ARBA" id="ARBA00004370"/>
    </source>
</evidence>
<dbReference type="InterPro" id="IPR009038">
    <property type="entry name" value="GOLD_dom"/>
</dbReference>
<proteinExistence type="inferred from homology"/>
<evidence type="ECO:0000256" key="7">
    <source>
        <dbReference type="ARBA" id="ARBA00023121"/>
    </source>
</evidence>
<dbReference type="Pfam" id="PF00650">
    <property type="entry name" value="CRAL_TRIO"/>
    <property type="match status" value="1"/>
</dbReference>
<dbReference type="GO" id="GO:0008289">
    <property type="term" value="F:lipid binding"/>
    <property type="evidence" value="ECO:0007669"/>
    <property type="project" value="UniProtKB-KW"/>
</dbReference>
<keyword evidence="4" id="KW-0813">Transport</keyword>
<keyword evidence="7" id="KW-0446">Lipid-binding</keyword>
<feature type="region of interest" description="Disordered" evidence="10">
    <location>
        <begin position="1"/>
        <end position="116"/>
    </location>
</feature>
<evidence type="ECO:0000313" key="14">
    <source>
        <dbReference type="Proteomes" id="UP000197138"/>
    </source>
</evidence>
<feature type="domain" description="GOLD" evidence="12">
    <location>
        <begin position="518"/>
        <end position="625"/>
    </location>
</feature>
<organism evidence="13 14">
    <name type="scientific">Punica granatum</name>
    <name type="common">Pomegranate</name>
    <dbReference type="NCBI Taxonomy" id="22663"/>
    <lineage>
        <taxon>Eukaryota</taxon>
        <taxon>Viridiplantae</taxon>
        <taxon>Streptophyta</taxon>
        <taxon>Embryophyta</taxon>
        <taxon>Tracheophyta</taxon>
        <taxon>Spermatophyta</taxon>
        <taxon>Magnoliopsida</taxon>
        <taxon>eudicotyledons</taxon>
        <taxon>Gunneridae</taxon>
        <taxon>Pentapetalae</taxon>
        <taxon>rosids</taxon>
        <taxon>malvids</taxon>
        <taxon>Myrtales</taxon>
        <taxon>Lythraceae</taxon>
        <taxon>Punica</taxon>
    </lineage>
</organism>
<dbReference type="GO" id="GO:0016020">
    <property type="term" value="C:membrane"/>
    <property type="evidence" value="ECO:0007669"/>
    <property type="project" value="UniProtKB-SubCell"/>
</dbReference>
<feature type="compositionally biased region" description="Basic and acidic residues" evidence="10">
    <location>
        <begin position="182"/>
        <end position="207"/>
    </location>
</feature>
<dbReference type="InterPro" id="IPR044834">
    <property type="entry name" value="PATL"/>
</dbReference>
<comment type="caution">
    <text evidence="13">The sequence shown here is derived from an EMBL/GenBank/DDBJ whole genome shotgun (WGS) entry which is preliminary data.</text>
</comment>
<dbReference type="SMART" id="SM01100">
    <property type="entry name" value="CRAL_TRIO_N"/>
    <property type="match status" value="1"/>
</dbReference>
<keyword evidence="8" id="KW-0472">Membrane</keyword>
<comment type="similarity">
    <text evidence="3">Belongs to the patellin family.</text>
</comment>
<dbReference type="PROSITE" id="PS50191">
    <property type="entry name" value="CRAL_TRIO"/>
    <property type="match status" value="1"/>
</dbReference>
<dbReference type="SUPFAM" id="SSF46938">
    <property type="entry name" value="CRAL/TRIO N-terminal domain"/>
    <property type="match status" value="1"/>
</dbReference>
<comment type="subcellular location">
    <subcellularLocation>
        <location evidence="2">Cytoplasm</location>
    </subcellularLocation>
    <subcellularLocation>
        <location evidence="1">Membrane</location>
    </subcellularLocation>
</comment>
<accession>A0A218VZJ2</accession>
<feature type="region of interest" description="Disordered" evidence="10">
    <location>
        <begin position="249"/>
        <end position="289"/>
    </location>
</feature>
<dbReference type="InterPro" id="IPR036865">
    <property type="entry name" value="CRAL-TRIO_dom_sf"/>
</dbReference>
<evidence type="ECO:0000259" key="12">
    <source>
        <dbReference type="PROSITE" id="PS50866"/>
    </source>
</evidence>
<feature type="compositionally biased region" description="Basic and acidic residues" evidence="10">
    <location>
        <begin position="144"/>
        <end position="165"/>
    </location>
</feature>
<dbReference type="Gene3D" id="3.40.525.10">
    <property type="entry name" value="CRAL-TRIO lipid binding domain"/>
    <property type="match status" value="1"/>
</dbReference>
<evidence type="ECO:0000259" key="11">
    <source>
        <dbReference type="PROSITE" id="PS50191"/>
    </source>
</evidence>
<dbReference type="GO" id="GO:0051301">
    <property type="term" value="P:cell division"/>
    <property type="evidence" value="ECO:0007669"/>
    <property type="project" value="UniProtKB-KW"/>
</dbReference>
<dbReference type="PANTHER" id="PTHR45932">
    <property type="entry name" value="PATELLIN-1"/>
    <property type="match status" value="1"/>
</dbReference>
<evidence type="ECO:0008006" key="15">
    <source>
        <dbReference type="Google" id="ProtNLM"/>
    </source>
</evidence>
<evidence type="ECO:0000256" key="2">
    <source>
        <dbReference type="ARBA" id="ARBA00004496"/>
    </source>
</evidence>
<evidence type="ECO:0000256" key="9">
    <source>
        <dbReference type="ARBA" id="ARBA00023306"/>
    </source>
</evidence>
<dbReference type="InterPro" id="IPR036598">
    <property type="entry name" value="GOLD_dom_sf"/>
</dbReference>
<dbReference type="PRINTS" id="PR00180">
    <property type="entry name" value="CRETINALDHBP"/>
</dbReference>
<dbReference type="PROSITE" id="PS50866">
    <property type="entry name" value="GOLD"/>
    <property type="match status" value="1"/>
</dbReference>
<dbReference type="Pfam" id="PF03765">
    <property type="entry name" value="CRAL_TRIO_N"/>
    <property type="match status" value="1"/>
</dbReference>
<dbReference type="EMBL" id="MTKT01005556">
    <property type="protein sequence ID" value="OWM65723.1"/>
    <property type="molecule type" value="Genomic_DNA"/>
</dbReference>
<dbReference type="GO" id="GO:0005737">
    <property type="term" value="C:cytoplasm"/>
    <property type="evidence" value="ECO:0007669"/>
    <property type="project" value="UniProtKB-SubCell"/>
</dbReference>
<feature type="domain" description="CRAL-TRIO" evidence="11">
    <location>
        <begin position="343"/>
        <end position="518"/>
    </location>
</feature>
<protein>
    <recommendedName>
        <fullName evidence="15">Patellin-3-like</fullName>
    </recommendedName>
</protein>
<reference evidence="14" key="1">
    <citation type="journal article" date="2017" name="Plant J.">
        <title>The pomegranate (Punica granatum L.) genome and the genomics of punicalagin biosynthesis.</title>
        <authorList>
            <person name="Qin G."/>
            <person name="Xu C."/>
            <person name="Ming R."/>
            <person name="Tang H."/>
            <person name="Guyot R."/>
            <person name="Kramer E.M."/>
            <person name="Hu Y."/>
            <person name="Yi X."/>
            <person name="Qi Y."/>
            <person name="Xu X."/>
            <person name="Gao Z."/>
            <person name="Pan H."/>
            <person name="Jian J."/>
            <person name="Tian Y."/>
            <person name="Yue Z."/>
            <person name="Xu Y."/>
        </authorList>
    </citation>
    <scope>NUCLEOTIDE SEQUENCE [LARGE SCALE GENOMIC DNA]</scope>
    <source>
        <strain evidence="14">cv. Dabenzi</strain>
    </source>
</reference>
<sequence>MAEETPHKPPPAATEASAPEEEVVVVANVPQPEKPPLSLSADKELPPAPEPEPEPEPEPVPEKENPPVPVAEEEEKPKAEEEDEEDKKNKKLEKVVTKSSSFKEESNVVDELPESQKKALDELKSLIQEALSKHEFTVPPPSASKEEEEVKIKEEEEDKPPKTEEIPPPAAEAPSASPAEEEPPRPEPEAPAHPPPPDEDKVEDKEAPPPPAAAVEAVVVEEVVEKVTEVDEDGSKTVEAIKETIVEFSAPVAEQTQAPPKPADQGEGPAETKEQDAAEVPTPPPPPPEQVFIWGIPLLGDERSDVVLLKFLRARDFKVKDAFAMIKNMVRWRKEFGIEALLEEDLGCDLEKVVFMHGSDKKGHPVCYNVFGEFRDKELYQNTFSDEEKRKKFLKWRIQFLEKSIRKLDFSPNGVCTIVQVNDLKNSPGLAKRELRLATNQALQLLQDNYPEFLAKQVFINVPWWYLAFNKMISPFLTQRTKSKFVFAGPARSAEALFKYIAPEQVPVQYGGLSREGEQEFTTSDPATEVAIKPTSKHTVEFPISEKCQLVWEVRVVGWDVSYGAEFVPSAEGSYTVIVQKSRKIAAADETVICNSFKTGEPGKVVITVDNQSSKKKKLLYRSKAKPSSD</sequence>
<evidence type="ECO:0000256" key="5">
    <source>
        <dbReference type="ARBA" id="ARBA00022490"/>
    </source>
</evidence>
<dbReference type="SUPFAM" id="SSF52087">
    <property type="entry name" value="CRAL/TRIO domain"/>
    <property type="match status" value="1"/>
</dbReference>
<evidence type="ECO:0000256" key="6">
    <source>
        <dbReference type="ARBA" id="ARBA00022618"/>
    </source>
</evidence>
<dbReference type="InterPro" id="IPR001251">
    <property type="entry name" value="CRAL-TRIO_dom"/>
</dbReference>
<dbReference type="AlphaFoldDB" id="A0A218VZJ2"/>
<gene>
    <name evidence="13" type="ORF">CDL15_Pgr015147</name>
</gene>
<dbReference type="Gene3D" id="2.60.120.680">
    <property type="entry name" value="GOLD domain"/>
    <property type="match status" value="1"/>
</dbReference>
<keyword evidence="6" id="KW-0132">Cell division</keyword>
<evidence type="ECO:0000313" key="13">
    <source>
        <dbReference type="EMBL" id="OWM65723.1"/>
    </source>
</evidence>
<keyword evidence="9" id="KW-0131">Cell cycle</keyword>
<dbReference type="Proteomes" id="UP000197138">
    <property type="component" value="Unassembled WGS sequence"/>
</dbReference>
<evidence type="ECO:0000256" key="4">
    <source>
        <dbReference type="ARBA" id="ARBA00022448"/>
    </source>
</evidence>
<name>A0A218VZJ2_PUNGR</name>
<dbReference type="InterPro" id="IPR056794">
    <property type="entry name" value="PATL1-6_C_GOLD"/>
</dbReference>
<keyword evidence="5" id="KW-0963">Cytoplasm</keyword>
<dbReference type="Gene3D" id="1.10.8.20">
    <property type="entry name" value="N-terminal domain of phosphatidylinositol transfer protein sec14p"/>
    <property type="match status" value="1"/>
</dbReference>
<dbReference type="CDD" id="cd00170">
    <property type="entry name" value="SEC14"/>
    <property type="match status" value="1"/>
</dbReference>
<evidence type="ECO:0000256" key="8">
    <source>
        <dbReference type="ARBA" id="ARBA00023136"/>
    </source>
</evidence>
<feature type="compositionally biased region" description="Basic and acidic residues" evidence="10">
    <location>
        <begin position="86"/>
        <end position="106"/>
    </location>
</feature>
<feature type="region of interest" description="Disordered" evidence="10">
    <location>
        <begin position="131"/>
        <end position="217"/>
    </location>
</feature>
<evidence type="ECO:0000256" key="10">
    <source>
        <dbReference type="SAM" id="MobiDB-lite"/>
    </source>
</evidence>
<dbReference type="InterPro" id="IPR011074">
    <property type="entry name" value="CRAL/TRIO_N_dom"/>
</dbReference>